<accession>A0A848GAU0</accession>
<dbReference type="RefSeq" id="WP_169148027.1">
    <property type="nucleotide sequence ID" value="NZ_JABBGA010000028.1"/>
</dbReference>
<dbReference type="SUPFAM" id="SSF54427">
    <property type="entry name" value="NTF2-like"/>
    <property type="match status" value="1"/>
</dbReference>
<evidence type="ECO:0000313" key="3">
    <source>
        <dbReference type="Proteomes" id="UP000580043"/>
    </source>
</evidence>
<dbReference type="InterPro" id="IPR032710">
    <property type="entry name" value="NTF2-like_dom_sf"/>
</dbReference>
<dbReference type="AlphaFoldDB" id="A0A848GAU0"/>
<proteinExistence type="predicted"/>
<dbReference type="Proteomes" id="UP000580043">
    <property type="component" value="Unassembled WGS sequence"/>
</dbReference>
<evidence type="ECO:0000313" key="2">
    <source>
        <dbReference type="EMBL" id="NML28500.1"/>
    </source>
</evidence>
<name>A0A848GAU0_9RHOO</name>
<dbReference type="PANTHER" id="PTHR34957">
    <property type="entry name" value="NUCLEAR TRANSPORT FACTOR 2 (NTF2) FAMILY PROTEIN"/>
    <property type="match status" value="1"/>
</dbReference>
<reference evidence="2 3" key="1">
    <citation type="submission" date="2020-04" db="EMBL/GenBank/DDBJ databases">
        <title>Zoogloea sp. G-4-1-14 isolated from soil.</title>
        <authorList>
            <person name="Dahal R.H."/>
        </authorList>
    </citation>
    <scope>NUCLEOTIDE SEQUENCE [LARGE SCALE GENOMIC DNA]</scope>
    <source>
        <strain evidence="2 3">G-4-1-14</strain>
    </source>
</reference>
<sequence>MSSPIFTSPEDAEAAFYAALAQADLDQMMAVWSEDDEVVCIHPGSIRLIGLNAIRESWRQLFASGARITVSPTHPVRWTDMMLAVHTVHQHVHVEGDDRLHPPIIATNVFARGALGWRMIMHHAAPAPDMDNLHSHDSPHIIH</sequence>
<dbReference type="EMBL" id="JABBGA010000028">
    <property type="protein sequence ID" value="NML28500.1"/>
    <property type="molecule type" value="Genomic_DNA"/>
</dbReference>
<comment type="caution">
    <text evidence="2">The sequence shown here is derived from an EMBL/GenBank/DDBJ whole genome shotgun (WGS) entry which is preliminary data.</text>
</comment>
<evidence type="ECO:0000259" key="1">
    <source>
        <dbReference type="Pfam" id="PF13474"/>
    </source>
</evidence>
<dbReference type="PANTHER" id="PTHR34957:SF1">
    <property type="entry name" value="NUCLEAR TRANSPORT FACTOR 2 (NTF2) FAMILY PROTEIN"/>
    <property type="match status" value="1"/>
</dbReference>
<dbReference type="InterPro" id="IPR037401">
    <property type="entry name" value="SnoaL-like"/>
</dbReference>
<organism evidence="2 3">
    <name type="scientific">Zoogloea dura</name>
    <dbReference type="NCBI Taxonomy" id="2728840"/>
    <lineage>
        <taxon>Bacteria</taxon>
        <taxon>Pseudomonadati</taxon>
        <taxon>Pseudomonadota</taxon>
        <taxon>Betaproteobacteria</taxon>
        <taxon>Rhodocyclales</taxon>
        <taxon>Zoogloeaceae</taxon>
        <taxon>Zoogloea</taxon>
    </lineage>
</organism>
<dbReference type="Gene3D" id="3.10.450.50">
    <property type="match status" value="1"/>
</dbReference>
<protein>
    <submittedName>
        <fullName evidence="2">Nuclear transport factor 2 family protein</fullName>
    </submittedName>
</protein>
<keyword evidence="3" id="KW-1185">Reference proteome</keyword>
<gene>
    <name evidence="2" type="ORF">HHL15_22305</name>
</gene>
<dbReference type="Pfam" id="PF13474">
    <property type="entry name" value="SnoaL_3"/>
    <property type="match status" value="1"/>
</dbReference>
<feature type="domain" description="SnoaL-like" evidence="1">
    <location>
        <begin position="14"/>
        <end position="125"/>
    </location>
</feature>